<accession>A0ACB0MEU2</accession>
<proteinExistence type="predicted"/>
<dbReference type="Proteomes" id="UP001177021">
    <property type="component" value="Unassembled WGS sequence"/>
</dbReference>
<reference evidence="1" key="1">
    <citation type="submission" date="2023-10" db="EMBL/GenBank/DDBJ databases">
        <authorList>
            <person name="Rodriguez Cubillos JULIANA M."/>
            <person name="De Vega J."/>
        </authorList>
    </citation>
    <scope>NUCLEOTIDE SEQUENCE</scope>
</reference>
<evidence type="ECO:0000313" key="1">
    <source>
        <dbReference type="EMBL" id="CAJ2679044.1"/>
    </source>
</evidence>
<organism evidence="1 2">
    <name type="scientific">Trifolium pratense</name>
    <name type="common">Red clover</name>
    <dbReference type="NCBI Taxonomy" id="57577"/>
    <lineage>
        <taxon>Eukaryota</taxon>
        <taxon>Viridiplantae</taxon>
        <taxon>Streptophyta</taxon>
        <taxon>Embryophyta</taxon>
        <taxon>Tracheophyta</taxon>
        <taxon>Spermatophyta</taxon>
        <taxon>Magnoliopsida</taxon>
        <taxon>eudicotyledons</taxon>
        <taxon>Gunneridae</taxon>
        <taxon>Pentapetalae</taxon>
        <taxon>rosids</taxon>
        <taxon>fabids</taxon>
        <taxon>Fabales</taxon>
        <taxon>Fabaceae</taxon>
        <taxon>Papilionoideae</taxon>
        <taxon>50 kb inversion clade</taxon>
        <taxon>NPAAA clade</taxon>
        <taxon>Hologalegina</taxon>
        <taxon>IRL clade</taxon>
        <taxon>Trifolieae</taxon>
        <taxon>Trifolium</taxon>
    </lineage>
</organism>
<comment type="caution">
    <text evidence="1">The sequence shown here is derived from an EMBL/GenBank/DDBJ whole genome shotgun (WGS) entry which is preliminary data.</text>
</comment>
<dbReference type="EMBL" id="CASHSV030000823">
    <property type="protein sequence ID" value="CAJ2679044.1"/>
    <property type="molecule type" value="Genomic_DNA"/>
</dbReference>
<protein>
    <submittedName>
        <fullName evidence="1">Uncharacterized protein</fullName>
    </submittedName>
</protein>
<gene>
    <name evidence="1" type="ORF">MILVUS5_LOCUS41229</name>
</gene>
<keyword evidence="2" id="KW-1185">Reference proteome</keyword>
<evidence type="ECO:0000313" key="2">
    <source>
        <dbReference type="Proteomes" id="UP001177021"/>
    </source>
</evidence>
<sequence>MARAFDVIGEMEAEIQPIEPDHVTIGTLLKACAKAGQVERAREVYKMIQQYNIKGSSEVYTIAINSCSQTGDWEFARSVYDDMTQKGVLHDEMFLSALCCWAC</sequence>
<name>A0ACB0MEU2_TRIPR</name>